<evidence type="ECO:0000256" key="3">
    <source>
        <dbReference type="ARBA" id="ARBA00013085"/>
    </source>
</evidence>
<dbReference type="CDD" id="cd12110">
    <property type="entry name" value="PHP_HisPPase_Hisj_like"/>
    <property type="match status" value="1"/>
</dbReference>
<evidence type="ECO:0000256" key="6">
    <source>
        <dbReference type="ARBA" id="ARBA00023102"/>
    </source>
</evidence>
<evidence type="ECO:0000259" key="9">
    <source>
        <dbReference type="Pfam" id="PF02811"/>
    </source>
</evidence>
<proteinExistence type="inferred from homology"/>
<sequence length="270" mass="31749">MLCDYHIHTHRCGDAQGNYEEYIENALKVGLTEIGFSGHCPQYFLPKEERTRHCAIPDEELEIYVEEVESLKTKYKDSIIIKTGLEVDYIPGKEKEALSVVDFYNWDYLLLSVHFLDDWAFDHPKYIHYYENRDINEIYRSYYKTLMQGIETGCYNIVAHFDLPKKFRYQPTETIVEEDQAIQLCKKFDMVVEVNTAGYRKPIGEAYPSEKILRKCFQAQVPLCLGSDAHRPYEVGKEFESALDLIKKVGYTHLTQFNKKRKTYYPIGKE</sequence>
<dbReference type="GO" id="GO:0004401">
    <property type="term" value="F:histidinol-phosphatase activity"/>
    <property type="evidence" value="ECO:0007669"/>
    <property type="project" value="UniProtKB-UniRule"/>
</dbReference>
<dbReference type="GO" id="GO:0000105">
    <property type="term" value="P:L-histidine biosynthetic process"/>
    <property type="evidence" value="ECO:0007669"/>
    <property type="project" value="UniProtKB-UniRule"/>
</dbReference>
<dbReference type="EC" id="3.1.3.15" evidence="3 8"/>
<dbReference type="GO" id="GO:0005737">
    <property type="term" value="C:cytoplasm"/>
    <property type="evidence" value="ECO:0007669"/>
    <property type="project" value="TreeGrafter"/>
</dbReference>
<keyword evidence="6 8" id="KW-0368">Histidine biosynthesis</keyword>
<dbReference type="SUPFAM" id="SSF89550">
    <property type="entry name" value="PHP domain-like"/>
    <property type="match status" value="1"/>
</dbReference>
<comment type="caution">
    <text evidence="10">The sequence shown here is derived from an EMBL/GenBank/DDBJ whole genome shotgun (WGS) entry which is preliminary data.</text>
</comment>
<dbReference type="PANTHER" id="PTHR21039:SF0">
    <property type="entry name" value="HISTIDINOL-PHOSPHATASE"/>
    <property type="match status" value="1"/>
</dbReference>
<comment type="catalytic activity">
    <reaction evidence="7 8">
        <text>L-histidinol phosphate + H2O = L-histidinol + phosphate</text>
        <dbReference type="Rhea" id="RHEA:14465"/>
        <dbReference type="ChEBI" id="CHEBI:15377"/>
        <dbReference type="ChEBI" id="CHEBI:43474"/>
        <dbReference type="ChEBI" id="CHEBI:57699"/>
        <dbReference type="ChEBI" id="CHEBI:57980"/>
        <dbReference type="EC" id="3.1.3.15"/>
    </reaction>
</comment>
<dbReference type="UniPathway" id="UPA00031">
    <property type="reaction ID" value="UER00013"/>
</dbReference>
<dbReference type="Gene3D" id="3.20.20.140">
    <property type="entry name" value="Metal-dependent hydrolases"/>
    <property type="match status" value="1"/>
</dbReference>
<dbReference type="InterPro" id="IPR016195">
    <property type="entry name" value="Pol/histidinol_Pase-like"/>
</dbReference>
<dbReference type="AlphaFoldDB" id="A0A1V5STM1"/>
<dbReference type="Proteomes" id="UP000485569">
    <property type="component" value="Unassembled WGS sequence"/>
</dbReference>
<dbReference type="NCBIfam" id="TIGR01856">
    <property type="entry name" value="hisJ_fam"/>
    <property type="match status" value="1"/>
</dbReference>
<evidence type="ECO:0000256" key="1">
    <source>
        <dbReference type="ARBA" id="ARBA00004970"/>
    </source>
</evidence>
<dbReference type="PANTHER" id="PTHR21039">
    <property type="entry name" value="HISTIDINOL PHOSPHATASE-RELATED"/>
    <property type="match status" value="1"/>
</dbReference>
<dbReference type="Pfam" id="PF02811">
    <property type="entry name" value="PHP"/>
    <property type="match status" value="1"/>
</dbReference>
<feature type="domain" description="PHP" evidence="9">
    <location>
        <begin position="4"/>
        <end position="197"/>
    </location>
</feature>
<evidence type="ECO:0000256" key="7">
    <source>
        <dbReference type="ARBA" id="ARBA00049158"/>
    </source>
</evidence>
<evidence type="ECO:0000256" key="2">
    <source>
        <dbReference type="ARBA" id="ARBA00009152"/>
    </source>
</evidence>
<keyword evidence="4 8" id="KW-0028">Amino-acid biosynthesis</keyword>
<gene>
    <name evidence="10" type="primary">hisK</name>
    <name evidence="10" type="ORF">BWY41_01200</name>
</gene>
<name>A0A1V5STM1_9BACT</name>
<evidence type="ECO:0000256" key="4">
    <source>
        <dbReference type="ARBA" id="ARBA00022605"/>
    </source>
</evidence>
<accession>A0A1V5STM1</accession>
<evidence type="ECO:0000313" key="10">
    <source>
        <dbReference type="EMBL" id="OQA57876.1"/>
    </source>
</evidence>
<comment type="pathway">
    <text evidence="1 8">Amino-acid biosynthesis; L-histidine biosynthesis; L-histidine from 5-phospho-alpha-D-ribose 1-diphosphate: step 8/9.</text>
</comment>
<keyword evidence="5 8" id="KW-0378">Hydrolase</keyword>
<comment type="similarity">
    <text evidence="2 8">Belongs to the PHP hydrolase family. HisK subfamily.</text>
</comment>
<evidence type="ECO:0000256" key="5">
    <source>
        <dbReference type="ARBA" id="ARBA00022801"/>
    </source>
</evidence>
<dbReference type="InterPro" id="IPR004013">
    <property type="entry name" value="PHP_dom"/>
</dbReference>
<reference evidence="10" key="1">
    <citation type="submission" date="2017-02" db="EMBL/GenBank/DDBJ databases">
        <title>Delving into the versatile metabolic prowess of the omnipresent phylum Bacteroidetes.</title>
        <authorList>
            <person name="Nobu M.K."/>
            <person name="Mei R."/>
            <person name="Narihiro T."/>
            <person name="Kuroda K."/>
            <person name="Liu W.-T."/>
        </authorList>
    </citation>
    <scope>NUCLEOTIDE SEQUENCE</scope>
    <source>
        <strain evidence="10">ADurb.Bin276</strain>
    </source>
</reference>
<organism evidence="10">
    <name type="scientific">Candidatus Atribacter allofermentans</name>
    <dbReference type="NCBI Taxonomy" id="1852833"/>
    <lineage>
        <taxon>Bacteria</taxon>
        <taxon>Pseudomonadati</taxon>
        <taxon>Atribacterota</taxon>
        <taxon>Atribacteria</taxon>
        <taxon>Atribacterales</taxon>
        <taxon>Atribacteraceae</taxon>
        <taxon>Atribacter</taxon>
    </lineage>
</organism>
<protein>
    <recommendedName>
        <fullName evidence="3 8">Histidinol-phosphatase</fullName>
        <shortName evidence="8">HolPase</shortName>
        <ecNumber evidence="3 8">3.1.3.15</ecNumber>
    </recommendedName>
</protein>
<dbReference type="EMBL" id="MWBQ01000085">
    <property type="protein sequence ID" value="OQA57876.1"/>
    <property type="molecule type" value="Genomic_DNA"/>
</dbReference>
<dbReference type="InterPro" id="IPR010140">
    <property type="entry name" value="Histidinol_P_phosphatase_HisJ"/>
</dbReference>
<evidence type="ECO:0000256" key="8">
    <source>
        <dbReference type="RuleBase" id="RU366003"/>
    </source>
</evidence>
<dbReference type="NCBIfam" id="NF005996">
    <property type="entry name" value="PRK08123.1"/>
    <property type="match status" value="1"/>
</dbReference>
<dbReference type="NCBIfam" id="NF005596">
    <property type="entry name" value="PRK07328.1"/>
    <property type="match status" value="1"/>
</dbReference>